<dbReference type="AlphaFoldDB" id="A0A4S8LPP8"/>
<feature type="transmembrane region" description="Helical" evidence="2">
    <location>
        <begin position="53"/>
        <end position="72"/>
    </location>
</feature>
<feature type="transmembrane region" description="Helical" evidence="2">
    <location>
        <begin position="158"/>
        <end position="180"/>
    </location>
</feature>
<evidence type="ECO:0000256" key="2">
    <source>
        <dbReference type="SAM" id="Phobius"/>
    </source>
</evidence>
<dbReference type="EMBL" id="ML179325">
    <property type="protein sequence ID" value="THU90788.1"/>
    <property type="molecule type" value="Genomic_DNA"/>
</dbReference>
<keyword evidence="2" id="KW-0472">Membrane</keyword>
<keyword evidence="4" id="KW-1185">Reference proteome</keyword>
<gene>
    <name evidence="3" type="ORF">K435DRAFT_727849</name>
</gene>
<feature type="transmembrane region" description="Helical" evidence="2">
    <location>
        <begin position="20"/>
        <end position="41"/>
    </location>
</feature>
<keyword evidence="2" id="KW-1133">Transmembrane helix</keyword>
<feature type="transmembrane region" description="Helical" evidence="2">
    <location>
        <begin position="117"/>
        <end position="138"/>
    </location>
</feature>
<keyword evidence="2" id="KW-0812">Transmembrane</keyword>
<feature type="compositionally biased region" description="Basic and acidic residues" evidence="1">
    <location>
        <begin position="309"/>
        <end position="326"/>
    </location>
</feature>
<evidence type="ECO:0008006" key="5">
    <source>
        <dbReference type="Google" id="ProtNLM"/>
    </source>
</evidence>
<feature type="transmembrane region" description="Helical" evidence="2">
    <location>
        <begin position="226"/>
        <end position="247"/>
    </location>
</feature>
<feature type="transmembrane region" description="Helical" evidence="2">
    <location>
        <begin position="192"/>
        <end position="220"/>
    </location>
</feature>
<protein>
    <recommendedName>
        <fullName evidence="5">Transmembrane protein</fullName>
    </recommendedName>
</protein>
<organism evidence="3 4">
    <name type="scientific">Dendrothele bispora (strain CBS 962.96)</name>
    <dbReference type="NCBI Taxonomy" id="1314807"/>
    <lineage>
        <taxon>Eukaryota</taxon>
        <taxon>Fungi</taxon>
        <taxon>Dikarya</taxon>
        <taxon>Basidiomycota</taxon>
        <taxon>Agaricomycotina</taxon>
        <taxon>Agaricomycetes</taxon>
        <taxon>Agaricomycetidae</taxon>
        <taxon>Agaricales</taxon>
        <taxon>Agaricales incertae sedis</taxon>
        <taxon>Dendrothele</taxon>
    </lineage>
</organism>
<accession>A0A4S8LPP8</accession>
<feature type="region of interest" description="Disordered" evidence="1">
    <location>
        <begin position="299"/>
        <end position="326"/>
    </location>
</feature>
<feature type="transmembrane region" description="Helical" evidence="2">
    <location>
        <begin position="84"/>
        <end position="105"/>
    </location>
</feature>
<evidence type="ECO:0000313" key="3">
    <source>
        <dbReference type="EMBL" id="THU90788.1"/>
    </source>
</evidence>
<sequence length="326" mass="36358">MVYWQSPVTLADNTLSFDKFLHVILGIYLWEFFTTFDFDWMFITRQKRFRWSLILYFYGRYAMLITLIGYIIALDVRDPVNCQALYQVLQVIGNSALGVATINFAIHTGSIWNQDQYIILGLGLLIAGQFGIIIRSMFNVKAAFVPRTGCTMVSIETTIFAAMYICTAVVVFVTLVLTGYKLTFPKTGSRSGLLKLLFIDGLFFFLVAIIGNIVAVVFSLLNLNPIMSIIANIPAITFSTIAAGRVIRSMHNYTSNSGDTPYPVLTATPAVSAAVFNTNRIGVRVEMATYTHADNEVYDDQTASTPNLERQKELAGDSDDYKPTTL</sequence>
<name>A0A4S8LPP8_DENBC</name>
<proteinExistence type="predicted"/>
<dbReference type="Proteomes" id="UP000297245">
    <property type="component" value="Unassembled WGS sequence"/>
</dbReference>
<evidence type="ECO:0000256" key="1">
    <source>
        <dbReference type="SAM" id="MobiDB-lite"/>
    </source>
</evidence>
<reference evidence="3 4" key="1">
    <citation type="journal article" date="2019" name="Nat. Ecol. Evol.">
        <title>Megaphylogeny resolves global patterns of mushroom evolution.</title>
        <authorList>
            <person name="Varga T."/>
            <person name="Krizsan K."/>
            <person name="Foldi C."/>
            <person name="Dima B."/>
            <person name="Sanchez-Garcia M."/>
            <person name="Sanchez-Ramirez S."/>
            <person name="Szollosi G.J."/>
            <person name="Szarkandi J.G."/>
            <person name="Papp V."/>
            <person name="Albert L."/>
            <person name="Andreopoulos W."/>
            <person name="Angelini C."/>
            <person name="Antonin V."/>
            <person name="Barry K.W."/>
            <person name="Bougher N.L."/>
            <person name="Buchanan P."/>
            <person name="Buyck B."/>
            <person name="Bense V."/>
            <person name="Catcheside P."/>
            <person name="Chovatia M."/>
            <person name="Cooper J."/>
            <person name="Damon W."/>
            <person name="Desjardin D."/>
            <person name="Finy P."/>
            <person name="Geml J."/>
            <person name="Haridas S."/>
            <person name="Hughes K."/>
            <person name="Justo A."/>
            <person name="Karasinski D."/>
            <person name="Kautmanova I."/>
            <person name="Kiss B."/>
            <person name="Kocsube S."/>
            <person name="Kotiranta H."/>
            <person name="LaButti K.M."/>
            <person name="Lechner B.E."/>
            <person name="Liimatainen K."/>
            <person name="Lipzen A."/>
            <person name="Lukacs Z."/>
            <person name="Mihaltcheva S."/>
            <person name="Morgado L.N."/>
            <person name="Niskanen T."/>
            <person name="Noordeloos M.E."/>
            <person name="Ohm R.A."/>
            <person name="Ortiz-Santana B."/>
            <person name="Ovrebo C."/>
            <person name="Racz N."/>
            <person name="Riley R."/>
            <person name="Savchenko A."/>
            <person name="Shiryaev A."/>
            <person name="Soop K."/>
            <person name="Spirin V."/>
            <person name="Szebenyi C."/>
            <person name="Tomsovsky M."/>
            <person name="Tulloss R.E."/>
            <person name="Uehling J."/>
            <person name="Grigoriev I.V."/>
            <person name="Vagvolgyi C."/>
            <person name="Papp T."/>
            <person name="Martin F.M."/>
            <person name="Miettinen O."/>
            <person name="Hibbett D.S."/>
            <person name="Nagy L.G."/>
        </authorList>
    </citation>
    <scope>NUCLEOTIDE SEQUENCE [LARGE SCALE GENOMIC DNA]</scope>
    <source>
        <strain evidence="3 4">CBS 962.96</strain>
    </source>
</reference>
<evidence type="ECO:0000313" key="4">
    <source>
        <dbReference type="Proteomes" id="UP000297245"/>
    </source>
</evidence>
<dbReference type="OrthoDB" id="3197626at2759"/>